<protein>
    <submittedName>
        <fullName evidence="2">Uncharacterized protein</fullName>
    </submittedName>
</protein>
<sequence>MPKTSSAFAFSGSATSDFSSGFGARTTEANPTTFGAPTTTAPPSFFGTTSTPSAPSFGSTGAFTSPTPSLFGASSSSAPTTTAATSPSFGTAVTPAFSSGASALSAPVFGSSASFGASQPAFGSNQSAFGVNPPSFTSVAPTTLTQKAAAQPTPCFGSTSTSSFGSGGFGSTGTTPSFGSPAGFGSAQTTPPAFGSTPSATQAFGSTSSAAPAFGSTPSATPAFGSASAATTFGSNVTASTSTTQASTPFSFSAISSPPSVGTGGFSFGSSAATPKPMFQFGSSSSSTNATATPTPVAPFSFQGAPAAAPGTCKGFIVSNFRGHDVQHRQRKFCSSESLCTEGKEEITGRQGTPGTTSVIRRKANAWNGGLLYFFLTMLPRNSNPQVNFLMWRYLRDGFLHHVMSSPGRRGERSVTSVKTDGAAVFEPEDGSFGSLPAFYCTYTSYYDVNNVELPYPEEELKKNNVPMSLTFRFCRAPPPPATAPNLHSKPNTMRLKGAQLQKLRTCAGAPGRPFRKRKRKTATVPMTPYVTTLNFHDISNVHVQ</sequence>
<dbReference type="Proteomes" id="UP000479000">
    <property type="component" value="Unassembled WGS sequence"/>
</dbReference>
<keyword evidence="3" id="KW-1185">Reference proteome</keyword>
<proteinExistence type="predicted"/>
<feature type="compositionally biased region" description="Low complexity" evidence="1">
    <location>
        <begin position="172"/>
        <end position="181"/>
    </location>
</feature>
<evidence type="ECO:0000313" key="3">
    <source>
        <dbReference type="Proteomes" id="UP000479000"/>
    </source>
</evidence>
<evidence type="ECO:0000256" key="1">
    <source>
        <dbReference type="SAM" id="MobiDB-lite"/>
    </source>
</evidence>
<evidence type="ECO:0000313" key="2">
    <source>
        <dbReference type="EMBL" id="CAB0013892.1"/>
    </source>
</evidence>
<feature type="region of interest" description="Disordered" evidence="1">
    <location>
        <begin position="20"/>
        <end position="51"/>
    </location>
</feature>
<name>A0A6H5HIP9_9HEMI</name>
<feature type="region of interest" description="Disordered" evidence="1">
    <location>
        <begin position="166"/>
        <end position="212"/>
    </location>
</feature>
<accession>A0A6H5HIP9</accession>
<feature type="compositionally biased region" description="Low complexity" evidence="1">
    <location>
        <begin position="31"/>
        <end position="51"/>
    </location>
</feature>
<organism evidence="2 3">
    <name type="scientific">Nesidiocoris tenuis</name>
    <dbReference type="NCBI Taxonomy" id="355587"/>
    <lineage>
        <taxon>Eukaryota</taxon>
        <taxon>Metazoa</taxon>
        <taxon>Ecdysozoa</taxon>
        <taxon>Arthropoda</taxon>
        <taxon>Hexapoda</taxon>
        <taxon>Insecta</taxon>
        <taxon>Pterygota</taxon>
        <taxon>Neoptera</taxon>
        <taxon>Paraneoptera</taxon>
        <taxon>Hemiptera</taxon>
        <taxon>Heteroptera</taxon>
        <taxon>Panheteroptera</taxon>
        <taxon>Cimicomorpha</taxon>
        <taxon>Miridae</taxon>
        <taxon>Dicyphina</taxon>
        <taxon>Nesidiocoris</taxon>
    </lineage>
</organism>
<reference evidence="2 3" key="1">
    <citation type="submission" date="2020-02" db="EMBL/GenBank/DDBJ databases">
        <authorList>
            <person name="Ferguson B K."/>
        </authorList>
    </citation>
    <scope>NUCLEOTIDE SEQUENCE [LARGE SCALE GENOMIC DNA]</scope>
</reference>
<dbReference type="EMBL" id="CADCXU010027037">
    <property type="protein sequence ID" value="CAB0013892.1"/>
    <property type="molecule type" value="Genomic_DNA"/>
</dbReference>
<feature type="non-terminal residue" evidence="2">
    <location>
        <position position="545"/>
    </location>
</feature>
<feature type="compositionally biased region" description="Polar residues" evidence="1">
    <location>
        <begin position="186"/>
        <end position="212"/>
    </location>
</feature>
<dbReference type="AlphaFoldDB" id="A0A6H5HIP9"/>
<gene>
    <name evidence="2" type="ORF">NTEN_LOCUS18436</name>
</gene>